<organism evidence="2 3">
    <name type="scientific">Photobacterium pectinilyticum</name>
    <dbReference type="NCBI Taxonomy" id="2906793"/>
    <lineage>
        <taxon>Bacteria</taxon>
        <taxon>Pseudomonadati</taxon>
        <taxon>Pseudomonadota</taxon>
        <taxon>Gammaproteobacteria</taxon>
        <taxon>Vibrionales</taxon>
        <taxon>Vibrionaceae</taxon>
        <taxon>Photobacterium</taxon>
    </lineage>
</organism>
<keyword evidence="1" id="KW-0238">DNA-binding</keyword>
<evidence type="ECO:0000256" key="1">
    <source>
        <dbReference type="ARBA" id="ARBA00023125"/>
    </source>
</evidence>
<dbReference type="PANTHER" id="PTHR38973:SF1">
    <property type="entry name" value="PLASMID PARTITION PROTEIN B"/>
    <property type="match status" value="1"/>
</dbReference>
<protein>
    <submittedName>
        <fullName evidence="2">Uncharacterized protein</fullName>
    </submittedName>
</protein>
<proteinExistence type="predicted"/>
<dbReference type="EMBL" id="JANEYT010000041">
    <property type="protein sequence ID" value="MCQ1059602.1"/>
    <property type="molecule type" value="Genomic_DNA"/>
</dbReference>
<evidence type="ECO:0000313" key="2">
    <source>
        <dbReference type="EMBL" id="MCQ1059602.1"/>
    </source>
</evidence>
<dbReference type="PANTHER" id="PTHR38973">
    <property type="entry name" value="PLASMID PARTITIONING CONTROL PROTEIN-RELATED"/>
    <property type="match status" value="1"/>
</dbReference>
<comment type="caution">
    <text evidence="2">The sequence shown here is derived from an EMBL/GenBank/DDBJ whole genome shotgun (WGS) entry which is preliminary data.</text>
</comment>
<keyword evidence="3" id="KW-1185">Reference proteome</keyword>
<dbReference type="RefSeq" id="WP_255043725.1">
    <property type="nucleotide sequence ID" value="NZ_JANEYT010000041.1"/>
</dbReference>
<sequence>MAEEKLSALPDQLKNDLEITGTDLGTYLREAFGIDSASKEVKWTLESGRKAKFIEASLSYEQVKNDTVVEFEINGRDQDFLNEENLSDLSIMDYQQFYPAIACRKEVRLTSLTVRAAEATSLQKMVLLRSLLFLSLKKRLNLQMLKLWPSLYSLLKNIISMRLASVVSYTKSQA</sequence>
<gene>
    <name evidence="2" type="ORF">NHN17_16255</name>
</gene>
<reference evidence="2 3" key="1">
    <citation type="submission" date="2022-07" db="EMBL/GenBank/DDBJ databases">
        <title>Photobacterium pectinilyticum sp. nov., a marine bacterium isolated from surface seawater of Qingdao offshore.</title>
        <authorList>
            <person name="Wang X."/>
        </authorList>
    </citation>
    <scope>NUCLEOTIDE SEQUENCE [LARGE SCALE GENOMIC DNA]</scope>
    <source>
        <strain evidence="2 3">ZSDE20</strain>
    </source>
</reference>
<accession>A0ABT1N4E4</accession>
<name>A0ABT1N4E4_9GAMM</name>
<dbReference type="Proteomes" id="UP001524460">
    <property type="component" value="Unassembled WGS sequence"/>
</dbReference>
<evidence type="ECO:0000313" key="3">
    <source>
        <dbReference type="Proteomes" id="UP001524460"/>
    </source>
</evidence>